<keyword evidence="3" id="KW-1185">Reference proteome</keyword>
<dbReference type="EMBL" id="JABEZW010000007">
    <property type="protein sequence ID" value="MBA0771026.1"/>
    <property type="molecule type" value="Genomic_DNA"/>
</dbReference>
<comment type="caution">
    <text evidence="2">The sequence shown here is derived from an EMBL/GenBank/DDBJ whole genome shotgun (WGS) entry which is preliminary data.</text>
</comment>
<reference evidence="2 3" key="1">
    <citation type="journal article" date="2019" name="Genome Biol. Evol.">
        <title>Insights into the evolution of the New World diploid cottons (Gossypium, subgenus Houzingenia) based on genome sequencing.</title>
        <authorList>
            <person name="Grover C.E."/>
            <person name="Arick M.A. 2nd"/>
            <person name="Thrash A."/>
            <person name="Conover J.L."/>
            <person name="Sanders W.S."/>
            <person name="Peterson D.G."/>
            <person name="Frelichowski J.E."/>
            <person name="Scheffler J.A."/>
            <person name="Scheffler B.E."/>
            <person name="Wendel J.F."/>
        </authorList>
    </citation>
    <scope>NUCLEOTIDE SEQUENCE [LARGE SCALE GENOMIC DNA]</scope>
    <source>
        <strain evidence="2">8</strain>
        <tissue evidence="2">Leaf</tissue>
    </source>
</reference>
<dbReference type="InterPro" id="IPR002156">
    <property type="entry name" value="RNaseH_domain"/>
</dbReference>
<protein>
    <recommendedName>
        <fullName evidence="1">RNase H type-1 domain-containing protein</fullName>
    </recommendedName>
</protein>
<dbReference type="CDD" id="cd06222">
    <property type="entry name" value="RNase_H_like"/>
    <property type="match status" value="1"/>
</dbReference>
<dbReference type="Proteomes" id="UP000593568">
    <property type="component" value="Unassembled WGS sequence"/>
</dbReference>
<dbReference type="Gene3D" id="3.30.420.10">
    <property type="entry name" value="Ribonuclease H-like superfamily/Ribonuclease H"/>
    <property type="match status" value="1"/>
</dbReference>
<dbReference type="InterPro" id="IPR052929">
    <property type="entry name" value="RNase_H-like_EbsB-rel"/>
</dbReference>
<dbReference type="InterPro" id="IPR012337">
    <property type="entry name" value="RNaseH-like_sf"/>
</dbReference>
<dbReference type="GO" id="GO:0004523">
    <property type="term" value="F:RNA-DNA hybrid ribonuclease activity"/>
    <property type="evidence" value="ECO:0007669"/>
    <property type="project" value="InterPro"/>
</dbReference>
<proteinExistence type="predicted"/>
<dbReference type="Pfam" id="PF13456">
    <property type="entry name" value="RVT_3"/>
    <property type="match status" value="1"/>
</dbReference>
<feature type="domain" description="RNase H type-1" evidence="1">
    <location>
        <begin position="92"/>
        <end position="214"/>
    </location>
</feature>
<dbReference type="PANTHER" id="PTHR47074">
    <property type="entry name" value="BNAC02G40300D PROTEIN"/>
    <property type="match status" value="1"/>
</dbReference>
<dbReference type="InterPro" id="IPR044730">
    <property type="entry name" value="RNase_H-like_dom_plant"/>
</dbReference>
<organism evidence="2 3">
    <name type="scientific">Gossypium trilobum</name>
    <dbReference type="NCBI Taxonomy" id="34281"/>
    <lineage>
        <taxon>Eukaryota</taxon>
        <taxon>Viridiplantae</taxon>
        <taxon>Streptophyta</taxon>
        <taxon>Embryophyta</taxon>
        <taxon>Tracheophyta</taxon>
        <taxon>Spermatophyta</taxon>
        <taxon>Magnoliopsida</taxon>
        <taxon>eudicotyledons</taxon>
        <taxon>Gunneridae</taxon>
        <taxon>Pentapetalae</taxon>
        <taxon>rosids</taxon>
        <taxon>malvids</taxon>
        <taxon>Malvales</taxon>
        <taxon>Malvaceae</taxon>
        <taxon>Malvoideae</taxon>
        <taxon>Gossypium</taxon>
    </lineage>
</organism>
<name>A0A7J9EDB1_9ROSI</name>
<sequence>MMNQCEDFVQWITWVLEKLNLYQSRLFCCALWAIWGDRNKRIHEGKVSNGKEVANFINSYISKITSLGKRDLNLTGEKKRWKCPQGGFIKINFDGAYNKSQNRSASGVVVRDSEGKILLSCSKIHNDISSAFVAEAIACRKAVQIGTGKGWQFLILEGDSLAIIKKCSTKGQDRSMVRAYIYDIQQQIYGLDNIRFQHTPRSANNLAHILATEALRRGEEIYLDKGVPEYADDQARYDGRSEPD</sequence>
<evidence type="ECO:0000313" key="3">
    <source>
        <dbReference type="Proteomes" id="UP000593568"/>
    </source>
</evidence>
<dbReference type="PANTHER" id="PTHR47074:SF61">
    <property type="entry name" value="RNASE H TYPE-1 DOMAIN-CONTAINING PROTEIN"/>
    <property type="match status" value="1"/>
</dbReference>
<dbReference type="GO" id="GO:0003676">
    <property type="term" value="F:nucleic acid binding"/>
    <property type="evidence" value="ECO:0007669"/>
    <property type="project" value="InterPro"/>
</dbReference>
<dbReference type="AlphaFoldDB" id="A0A7J9EDB1"/>
<gene>
    <name evidence="2" type="ORF">Gotri_019559</name>
</gene>
<dbReference type="InterPro" id="IPR036397">
    <property type="entry name" value="RNaseH_sf"/>
</dbReference>
<evidence type="ECO:0000259" key="1">
    <source>
        <dbReference type="Pfam" id="PF13456"/>
    </source>
</evidence>
<evidence type="ECO:0000313" key="2">
    <source>
        <dbReference type="EMBL" id="MBA0771026.1"/>
    </source>
</evidence>
<dbReference type="SUPFAM" id="SSF53098">
    <property type="entry name" value="Ribonuclease H-like"/>
    <property type="match status" value="1"/>
</dbReference>
<accession>A0A7J9EDB1</accession>